<gene>
    <name evidence="1" type="ORF">CCMP2556_LOCUS6593</name>
</gene>
<proteinExistence type="predicted"/>
<comment type="caution">
    <text evidence="1">The sequence shown here is derived from an EMBL/GenBank/DDBJ whole genome shotgun (WGS) entry which is preliminary data.</text>
</comment>
<organism evidence="1 2">
    <name type="scientific">Durusdinium trenchii</name>
    <dbReference type="NCBI Taxonomy" id="1381693"/>
    <lineage>
        <taxon>Eukaryota</taxon>
        <taxon>Sar</taxon>
        <taxon>Alveolata</taxon>
        <taxon>Dinophyceae</taxon>
        <taxon>Suessiales</taxon>
        <taxon>Symbiodiniaceae</taxon>
        <taxon>Durusdinium</taxon>
    </lineage>
</organism>
<evidence type="ECO:0000313" key="2">
    <source>
        <dbReference type="Proteomes" id="UP001642484"/>
    </source>
</evidence>
<dbReference type="EMBL" id="CAXAMN010002891">
    <property type="protein sequence ID" value="CAK9001780.1"/>
    <property type="molecule type" value="Genomic_DNA"/>
</dbReference>
<evidence type="ECO:0000313" key="1">
    <source>
        <dbReference type="EMBL" id="CAK9001780.1"/>
    </source>
</evidence>
<dbReference type="Proteomes" id="UP001642484">
    <property type="component" value="Unassembled WGS sequence"/>
</dbReference>
<keyword evidence="2" id="KW-1185">Reference proteome</keyword>
<accession>A0ABP0IK99</accession>
<protein>
    <submittedName>
        <fullName evidence="1">Uncharacterized protein</fullName>
    </submittedName>
</protein>
<reference evidence="1 2" key="1">
    <citation type="submission" date="2024-02" db="EMBL/GenBank/DDBJ databases">
        <authorList>
            <person name="Chen Y."/>
            <person name="Shah S."/>
            <person name="Dougan E. K."/>
            <person name="Thang M."/>
            <person name="Chan C."/>
        </authorList>
    </citation>
    <scope>NUCLEOTIDE SEQUENCE [LARGE SCALE GENOMIC DNA]</scope>
</reference>
<name>A0ABP0IK99_9DINO</name>
<sequence length="283" mass="31317">MVPMSKVAGSGCPLGQGRPDFTSASENVKCFCGWDEAIGIRAGDAVKDSFMSGSCSSESCHCPQGCKSDVVHRHRSTVTFTNRNSAKGCRNQSSIALLTIPQMYFRNIIELLQCSPTSAHEIVQEALRESFHEFQFWSAGPVRQCIHATRTVRPSNGCTSTPSAQQAIWTGCQGVAPGAGGCGRRRRAKAWRRRCFPGRRFWTHLLAHCICARETNKCECRSFFHAFHCQILGVPNMGPTLQPHLVSVDEPQFRGLFQTLGKAGLIFLLPFLRWTDWSSCAET</sequence>